<reference evidence="2" key="1">
    <citation type="journal article" date="2019" name="Int. J. Syst. Evol. Microbiol.">
        <title>The Global Catalogue of Microorganisms (GCM) 10K type strain sequencing project: providing services to taxonomists for standard genome sequencing and annotation.</title>
        <authorList>
            <consortium name="The Broad Institute Genomics Platform"/>
            <consortium name="The Broad Institute Genome Sequencing Center for Infectious Disease"/>
            <person name="Wu L."/>
            <person name="Ma J."/>
        </authorList>
    </citation>
    <scope>NUCLEOTIDE SEQUENCE [LARGE SCALE GENOMIC DNA]</scope>
    <source>
        <strain evidence="2">JCM 30846</strain>
    </source>
</reference>
<keyword evidence="2" id="KW-1185">Reference proteome</keyword>
<dbReference type="EMBL" id="BAABEP010000088">
    <property type="protein sequence ID" value="GAA3760563.1"/>
    <property type="molecule type" value="Genomic_DNA"/>
</dbReference>
<gene>
    <name evidence="1" type="ORF">GCM10023082_63500</name>
</gene>
<comment type="caution">
    <text evidence="1">The sequence shown here is derived from an EMBL/GenBank/DDBJ whole genome shotgun (WGS) entry which is preliminary data.</text>
</comment>
<organism evidence="1 2">
    <name type="scientific">Streptomyces tremellae</name>
    <dbReference type="NCBI Taxonomy" id="1124239"/>
    <lineage>
        <taxon>Bacteria</taxon>
        <taxon>Bacillati</taxon>
        <taxon>Actinomycetota</taxon>
        <taxon>Actinomycetes</taxon>
        <taxon>Kitasatosporales</taxon>
        <taxon>Streptomycetaceae</taxon>
        <taxon>Streptomyces</taxon>
    </lineage>
</organism>
<evidence type="ECO:0000313" key="1">
    <source>
        <dbReference type="EMBL" id="GAA3760563.1"/>
    </source>
</evidence>
<evidence type="ECO:0000313" key="2">
    <source>
        <dbReference type="Proteomes" id="UP001499884"/>
    </source>
</evidence>
<dbReference type="RefSeq" id="WP_060880796.1">
    <property type="nucleotide sequence ID" value="NZ_BAABEP010000088.1"/>
</dbReference>
<proteinExistence type="predicted"/>
<accession>A0ABP7GCD1</accession>
<sequence>MTTQATKTWCEERHHPYVTYNPLLERSYCRCGQRQEAGEQPMNWQAKREIHHHCEPDGPCACYVRSKPVGS</sequence>
<protein>
    <submittedName>
        <fullName evidence="1">Uncharacterized protein</fullName>
    </submittedName>
</protein>
<name>A0ABP7GCD1_9ACTN</name>
<dbReference type="Proteomes" id="UP001499884">
    <property type="component" value="Unassembled WGS sequence"/>
</dbReference>